<dbReference type="STRING" id="244447.ENSCSEP00000018730"/>
<reference evidence="1 2" key="1">
    <citation type="journal article" date="2014" name="Nat. Genet.">
        <title>Whole-genome sequence of a flatfish provides insights into ZW sex chromosome evolution and adaptation to a benthic lifestyle.</title>
        <authorList>
            <person name="Chen S."/>
            <person name="Zhang G."/>
            <person name="Shao C."/>
            <person name="Huang Q."/>
            <person name="Liu G."/>
            <person name="Zhang P."/>
            <person name="Song W."/>
            <person name="An N."/>
            <person name="Chalopin D."/>
            <person name="Volff J.N."/>
            <person name="Hong Y."/>
            <person name="Li Q."/>
            <person name="Sha Z."/>
            <person name="Zhou H."/>
            <person name="Xie M."/>
            <person name="Yu Q."/>
            <person name="Liu Y."/>
            <person name="Xiang H."/>
            <person name="Wang N."/>
            <person name="Wu K."/>
            <person name="Yang C."/>
            <person name="Zhou Q."/>
            <person name="Liao X."/>
            <person name="Yang L."/>
            <person name="Hu Q."/>
            <person name="Zhang J."/>
            <person name="Meng L."/>
            <person name="Jin L."/>
            <person name="Tian Y."/>
            <person name="Lian J."/>
            <person name="Yang J."/>
            <person name="Miao G."/>
            <person name="Liu S."/>
            <person name="Liang Z."/>
            <person name="Yan F."/>
            <person name="Li Y."/>
            <person name="Sun B."/>
            <person name="Zhang H."/>
            <person name="Zhang J."/>
            <person name="Zhu Y."/>
            <person name="Du M."/>
            <person name="Zhao Y."/>
            <person name="Schartl M."/>
            <person name="Tang Q."/>
            <person name="Wang J."/>
        </authorList>
    </citation>
    <scope>NUCLEOTIDE SEQUENCE</scope>
</reference>
<reference evidence="1" key="3">
    <citation type="submission" date="2025-09" db="UniProtKB">
        <authorList>
            <consortium name="Ensembl"/>
        </authorList>
    </citation>
    <scope>IDENTIFICATION</scope>
</reference>
<dbReference type="InParanoid" id="A0A3P8W2A6"/>
<keyword evidence="2" id="KW-1185">Reference proteome</keyword>
<dbReference type="Ensembl" id="ENSCSET00000018964.1">
    <property type="protein sequence ID" value="ENSCSEP00000018730.1"/>
    <property type="gene ID" value="ENSCSEG00000011994.1"/>
</dbReference>
<dbReference type="Proteomes" id="UP000265120">
    <property type="component" value="Chromosome W"/>
</dbReference>
<evidence type="ECO:0000313" key="2">
    <source>
        <dbReference type="Proteomes" id="UP000265120"/>
    </source>
</evidence>
<sequence>MCVLSTLVRGLVRGADRMSEFTSKCGSRTHNKGHGVRPTWIKLSSKFVAIVLYRIPEGTEALLTTQSLFNKVVAPRIREDFKSGTFSKENLEKYGFEPTQEGKLFLYFPLPRYFL</sequence>
<reference evidence="1" key="2">
    <citation type="submission" date="2025-08" db="UniProtKB">
        <authorList>
            <consortium name="Ensembl"/>
        </authorList>
    </citation>
    <scope>IDENTIFICATION</scope>
</reference>
<dbReference type="GO" id="GO:0005762">
    <property type="term" value="C:mitochondrial large ribosomal subunit"/>
    <property type="evidence" value="ECO:0007669"/>
    <property type="project" value="InterPro"/>
</dbReference>
<protein>
    <submittedName>
        <fullName evidence="1">Uncharacterized protein</fullName>
    </submittedName>
</protein>
<proteinExistence type="predicted"/>
<dbReference type="AlphaFoldDB" id="A0A3P8W2A6"/>
<organism evidence="1 2">
    <name type="scientific">Cynoglossus semilaevis</name>
    <name type="common">Tongue sole</name>
    <dbReference type="NCBI Taxonomy" id="244447"/>
    <lineage>
        <taxon>Eukaryota</taxon>
        <taxon>Metazoa</taxon>
        <taxon>Chordata</taxon>
        <taxon>Craniata</taxon>
        <taxon>Vertebrata</taxon>
        <taxon>Euteleostomi</taxon>
        <taxon>Actinopterygii</taxon>
        <taxon>Neopterygii</taxon>
        <taxon>Teleostei</taxon>
        <taxon>Neoteleostei</taxon>
        <taxon>Acanthomorphata</taxon>
        <taxon>Carangaria</taxon>
        <taxon>Pleuronectiformes</taxon>
        <taxon>Pleuronectoidei</taxon>
        <taxon>Cynoglossidae</taxon>
        <taxon>Cynoglossinae</taxon>
        <taxon>Cynoglossus</taxon>
    </lineage>
</organism>
<dbReference type="Pfam" id="PF09809">
    <property type="entry name" value="MRP-L27"/>
    <property type="match status" value="1"/>
</dbReference>
<accession>A0A3P8W2A6</accession>
<dbReference type="InterPro" id="IPR019189">
    <property type="entry name" value="Ribosomal_mL41"/>
</dbReference>
<dbReference type="GeneTree" id="ENSGT00960000188057"/>
<dbReference type="GO" id="GO:0003735">
    <property type="term" value="F:structural constituent of ribosome"/>
    <property type="evidence" value="ECO:0007669"/>
    <property type="project" value="InterPro"/>
</dbReference>
<name>A0A3P8W2A6_CYNSE</name>
<evidence type="ECO:0000313" key="1">
    <source>
        <dbReference type="Ensembl" id="ENSCSEP00000018730.1"/>
    </source>
</evidence>